<accession>A0AAV1BAM5</accession>
<sequence>MMNGFDEAVDVGVNGEPRTETIANSEAPSEPVKNTFITEEMGKAHVNEVDYMTDELDSSVYDDNCDERPYVIRYATKIPGCRAFKARQIARQIVEGESSKTFSLLWSYGAELRKGFTEKYFQDQH</sequence>
<protein>
    <submittedName>
        <fullName evidence="1">Uncharacterized protein</fullName>
    </submittedName>
</protein>
<organism evidence="1 2">
    <name type="scientific">Vicia faba</name>
    <name type="common">Broad bean</name>
    <name type="synonym">Faba vulgaris</name>
    <dbReference type="NCBI Taxonomy" id="3906"/>
    <lineage>
        <taxon>Eukaryota</taxon>
        <taxon>Viridiplantae</taxon>
        <taxon>Streptophyta</taxon>
        <taxon>Embryophyta</taxon>
        <taxon>Tracheophyta</taxon>
        <taxon>Spermatophyta</taxon>
        <taxon>Magnoliopsida</taxon>
        <taxon>eudicotyledons</taxon>
        <taxon>Gunneridae</taxon>
        <taxon>Pentapetalae</taxon>
        <taxon>rosids</taxon>
        <taxon>fabids</taxon>
        <taxon>Fabales</taxon>
        <taxon>Fabaceae</taxon>
        <taxon>Papilionoideae</taxon>
        <taxon>50 kb inversion clade</taxon>
        <taxon>NPAAA clade</taxon>
        <taxon>Hologalegina</taxon>
        <taxon>IRL clade</taxon>
        <taxon>Fabeae</taxon>
        <taxon>Vicia</taxon>
    </lineage>
</organism>
<dbReference type="AlphaFoldDB" id="A0AAV1BAM5"/>
<evidence type="ECO:0000313" key="2">
    <source>
        <dbReference type="Proteomes" id="UP001157006"/>
    </source>
</evidence>
<evidence type="ECO:0000313" key="1">
    <source>
        <dbReference type="EMBL" id="CAI8619654.1"/>
    </source>
</evidence>
<dbReference type="EMBL" id="OX451741">
    <property type="protein sequence ID" value="CAI8619654.1"/>
    <property type="molecule type" value="Genomic_DNA"/>
</dbReference>
<reference evidence="1 2" key="1">
    <citation type="submission" date="2023-01" db="EMBL/GenBank/DDBJ databases">
        <authorList>
            <person name="Kreplak J."/>
        </authorList>
    </citation>
    <scope>NUCLEOTIDE SEQUENCE [LARGE SCALE GENOMIC DNA]</scope>
</reference>
<proteinExistence type="predicted"/>
<keyword evidence="2" id="KW-1185">Reference proteome</keyword>
<name>A0AAV1BAM5_VICFA</name>
<dbReference type="Proteomes" id="UP001157006">
    <property type="component" value="Chromosome 6"/>
</dbReference>
<gene>
    <name evidence="1" type="ORF">VFH_VI181680</name>
</gene>